<accession>A0AAW1EZ01</accession>
<comment type="caution">
    <text evidence="2">The sequence shown here is derived from an EMBL/GenBank/DDBJ whole genome shotgun (WGS) entry which is preliminary data.</text>
</comment>
<evidence type="ECO:0000313" key="2">
    <source>
        <dbReference type="EMBL" id="KAK9527160.1"/>
    </source>
</evidence>
<feature type="region of interest" description="Disordered" evidence="1">
    <location>
        <begin position="1"/>
        <end position="38"/>
    </location>
</feature>
<keyword evidence="3" id="KW-1185">Reference proteome</keyword>
<sequence>MPSVDILLTGYTVRSEEEKEEEEEEEDKHGVYAATDRSNKTETNVHLADYHERRSSSVVVKVLLVSALQSKKRFADIYSCSAMTWS</sequence>
<reference evidence="2 3" key="1">
    <citation type="journal article" date="2024" name="Genome Biol. Evol.">
        <title>Chromosome-level genome assembly of the viviparous eelpout Zoarces viviparus.</title>
        <authorList>
            <person name="Fuhrmann N."/>
            <person name="Brasseur M.V."/>
            <person name="Bakowski C.E."/>
            <person name="Podsiadlowski L."/>
            <person name="Prost S."/>
            <person name="Krehenwinkel H."/>
            <person name="Mayer C."/>
        </authorList>
    </citation>
    <scope>NUCLEOTIDE SEQUENCE [LARGE SCALE GENOMIC DNA]</scope>
    <source>
        <strain evidence="2">NO-MEL_2022_Ind0_liver</strain>
    </source>
</reference>
<proteinExistence type="predicted"/>
<dbReference type="EMBL" id="JBCEZU010000123">
    <property type="protein sequence ID" value="KAK9527160.1"/>
    <property type="molecule type" value="Genomic_DNA"/>
</dbReference>
<protein>
    <submittedName>
        <fullName evidence="2">Uncharacterized protein</fullName>
    </submittedName>
</protein>
<organism evidence="2 3">
    <name type="scientific">Zoarces viviparus</name>
    <name type="common">Viviparous eelpout</name>
    <name type="synonym">Blennius viviparus</name>
    <dbReference type="NCBI Taxonomy" id="48416"/>
    <lineage>
        <taxon>Eukaryota</taxon>
        <taxon>Metazoa</taxon>
        <taxon>Chordata</taxon>
        <taxon>Craniata</taxon>
        <taxon>Vertebrata</taxon>
        <taxon>Euteleostomi</taxon>
        <taxon>Actinopterygii</taxon>
        <taxon>Neopterygii</taxon>
        <taxon>Teleostei</taxon>
        <taxon>Neoteleostei</taxon>
        <taxon>Acanthomorphata</taxon>
        <taxon>Eupercaria</taxon>
        <taxon>Perciformes</taxon>
        <taxon>Cottioidei</taxon>
        <taxon>Zoarcales</taxon>
        <taxon>Zoarcidae</taxon>
        <taxon>Zoarcinae</taxon>
        <taxon>Zoarces</taxon>
    </lineage>
</organism>
<dbReference type="AlphaFoldDB" id="A0AAW1EZ01"/>
<name>A0AAW1EZ01_ZOAVI</name>
<dbReference type="Proteomes" id="UP001488805">
    <property type="component" value="Unassembled WGS sequence"/>
</dbReference>
<evidence type="ECO:0000256" key="1">
    <source>
        <dbReference type="SAM" id="MobiDB-lite"/>
    </source>
</evidence>
<evidence type="ECO:0000313" key="3">
    <source>
        <dbReference type="Proteomes" id="UP001488805"/>
    </source>
</evidence>
<gene>
    <name evidence="2" type="ORF">VZT92_015817</name>
</gene>